<proteinExistence type="predicted"/>
<accession>A0A829HM73</accession>
<organism evidence="2 3">
    <name type="scientific">Acinetobacter gyllenbergii CIP 110306 = MTCC 11365</name>
    <dbReference type="NCBI Taxonomy" id="1217657"/>
    <lineage>
        <taxon>Bacteria</taxon>
        <taxon>Pseudomonadati</taxon>
        <taxon>Pseudomonadota</taxon>
        <taxon>Gammaproteobacteria</taxon>
        <taxon>Moraxellales</taxon>
        <taxon>Moraxellaceae</taxon>
        <taxon>Acinetobacter</taxon>
    </lineage>
</organism>
<gene>
    <name evidence="2" type="ORF">F957_00402</name>
</gene>
<dbReference type="NCBIfam" id="TIGR02532">
    <property type="entry name" value="IV_pilin_GFxxxE"/>
    <property type="match status" value="1"/>
</dbReference>
<comment type="caution">
    <text evidence="2">The sequence shown here is derived from an EMBL/GenBank/DDBJ whole genome shotgun (WGS) entry which is preliminary data.</text>
</comment>
<reference evidence="2 3" key="1">
    <citation type="submission" date="2013-06" db="EMBL/GenBank/DDBJ databases">
        <title>The Genome Sequence of Acinetobacter gyllenbergii CIP 110306.</title>
        <authorList>
            <consortium name="The Broad Institute Genome Sequencing Platform"/>
            <consortium name="The Broad Institute Genome Sequencing Center for Infectious Disease"/>
            <person name="Cerqueira G."/>
            <person name="Feldgarden M."/>
            <person name="Courvalin P."/>
            <person name="Perichon B."/>
            <person name="Grillot-Courvalin C."/>
            <person name="Clermont D."/>
            <person name="Rocha E."/>
            <person name="Yoon E.-J."/>
            <person name="Nemec A."/>
            <person name="Young S.K."/>
            <person name="Zeng Q."/>
            <person name="Gargeya S."/>
            <person name="Fitzgerald M."/>
            <person name="Abouelleil A."/>
            <person name="Alvarado L."/>
            <person name="Berlin A.M."/>
            <person name="Chapman S.B."/>
            <person name="Dewar J."/>
            <person name="Goldberg J."/>
            <person name="Griggs A."/>
            <person name="Gujja S."/>
            <person name="Hansen M."/>
            <person name="Howarth C."/>
            <person name="Imamovic A."/>
            <person name="Larimer J."/>
            <person name="McCowan C."/>
            <person name="Murphy C."/>
            <person name="Pearson M."/>
            <person name="Priest M."/>
            <person name="Roberts A."/>
            <person name="Saif S."/>
            <person name="Shea T."/>
            <person name="Sykes S."/>
            <person name="Wortman J."/>
            <person name="Nusbaum C."/>
            <person name="Birren B."/>
        </authorList>
    </citation>
    <scope>NUCLEOTIDE SEQUENCE [LARGE SCALE GENOMIC DNA]</scope>
    <source>
        <strain evidence="2 3">CIP 110306</strain>
    </source>
</reference>
<name>A0A829HM73_9GAMM</name>
<dbReference type="AlphaFoldDB" id="A0A829HM73"/>
<dbReference type="Pfam" id="PF07963">
    <property type="entry name" value="N_methyl"/>
    <property type="match status" value="1"/>
</dbReference>
<feature type="transmembrane region" description="Helical" evidence="1">
    <location>
        <begin position="7"/>
        <end position="31"/>
    </location>
</feature>
<dbReference type="EMBL" id="ATGG01000006">
    <property type="protein sequence ID" value="EPF93056.1"/>
    <property type="molecule type" value="Genomic_DNA"/>
</dbReference>
<keyword evidence="1" id="KW-0472">Membrane</keyword>
<dbReference type="Proteomes" id="UP000014523">
    <property type="component" value="Unassembled WGS sequence"/>
</dbReference>
<protein>
    <submittedName>
        <fullName evidence="2">Type IV pilus assembly protein PilA</fullName>
    </submittedName>
</protein>
<keyword evidence="1" id="KW-0812">Transmembrane</keyword>
<keyword evidence="1" id="KW-1133">Transmembrane helix</keyword>
<dbReference type="PROSITE" id="PS00409">
    <property type="entry name" value="PROKAR_NTER_METHYL"/>
    <property type="match status" value="1"/>
</dbReference>
<dbReference type="Gene3D" id="3.30.700.10">
    <property type="entry name" value="Glycoprotein, Type 4 Pilin"/>
    <property type="match status" value="1"/>
</dbReference>
<dbReference type="SUPFAM" id="SSF54523">
    <property type="entry name" value="Pili subunits"/>
    <property type="match status" value="1"/>
</dbReference>
<evidence type="ECO:0000256" key="1">
    <source>
        <dbReference type="SAM" id="Phobius"/>
    </source>
</evidence>
<dbReference type="InterPro" id="IPR045584">
    <property type="entry name" value="Pilin-like"/>
</dbReference>
<evidence type="ECO:0000313" key="3">
    <source>
        <dbReference type="Proteomes" id="UP000014523"/>
    </source>
</evidence>
<dbReference type="InterPro" id="IPR012902">
    <property type="entry name" value="N_methyl_site"/>
</dbReference>
<evidence type="ECO:0000313" key="2">
    <source>
        <dbReference type="EMBL" id="EPF93056.1"/>
    </source>
</evidence>
<keyword evidence="3" id="KW-1185">Reference proteome</keyword>
<sequence length="142" mass="14022">MKSMQKGFTLIELMIVVAIIGILAAVAIPAYREYVATSYGGAAIGGANNYVSKVQACVQTGIGCTELATNPGTTAIAAAAATSQTQVYLTAAPAEQSGASVVGINKGCTVTAAVDNEGAVTYSAAATGTVSTGPQCQKGANL</sequence>